<dbReference type="SUPFAM" id="SSF56672">
    <property type="entry name" value="DNA/RNA polymerases"/>
    <property type="match status" value="1"/>
</dbReference>
<dbReference type="Proteomes" id="UP000765509">
    <property type="component" value="Unassembled WGS sequence"/>
</dbReference>
<dbReference type="AlphaFoldDB" id="A0A9Q3DAV7"/>
<sequence length="253" mass="29046">MPQNKKEIQSFLGSSGYYRQHIKDFPSIARPFYKLCDKDRVFEMTVDRFKAFEYLRQALTTAPLLLMTDFKLLFKLYIDASGDGLGAALHQVHIINDKPLEGPIFFISRQIKPTEASQMEFLCLVWGLEKLDYFLEGCFFDVITDCTAVKSLLNMKTPNGHMLRWHIAIQEYRGNMTISHKDGNIHKNEDGLSRWPLPNNIDNAAYVAEEASPQIAIEGISVTDLNTTLFEDVRNSYTQDKNCYILCQLVTKD</sequence>
<dbReference type="InterPro" id="IPR050951">
    <property type="entry name" value="Retrovirus_Pol_polyprotein"/>
</dbReference>
<organism evidence="8 9">
    <name type="scientific">Austropuccinia psidii MF-1</name>
    <dbReference type="NCBI Taxonomy" id="1389203"/>
    <lineage>
        <taxon>Eukaryota</taxon>
        <taxon>Fungi</taxon>
        <taxon>Dikarya</taxon>
        <taxon>Basidiomycota</taxon>
        <taxon>Pucciniomycotina</taxon>
        <taxon>Pucciniomycetes</taxon>
        <taxon>Pucciniales</taxon>
        <taxon>Sphaerophragmiaceae</taxon>
        <taxon>Austropuccinia</taxon>
    </lineage>
</organism>
<evidence type="ECO:0000256" key="3">
    <source>
        <dbReference type="ARBA" id="ARBA00022722"/>
    </source>
</evidence>
<evidence type="ECO:0000256" key="5">
    <source>
        <dbReference type="ARBA" id="ARBA00022801"/>
    </source>
</evidence>
<keyword evidence="6" id="KW-0695">RNA-directed DNA polymerase</keyword>
<dbReference type="PANTHER" id="PTHR37984">
    <property type="entry name" value="PROTEIN CBG26694"/>
    <property type="match status" value="1"/>
</dbReference>
<dbReference type="GO" id="GO:0004519">
    <property type="term" value="F:endonuclease activity"/>
    <property type="evidence" value="ECO:0007669"/>
    <property type="project" value="UniProtKB-KW"/>
</dbReference>
<feature type="domain" description="Reverse transcriptase RNase H-like" evidence="7">
    <location>
        <begin position="69"/>
        <end position="172"/>
    </location>
</feature>
<comment type="caution">
    <text evidence="8">The sequence shown here is derived from an EMBL/GenBank/DDBJ whole genome shotgun (WGS) entry which is preliminary data.</text>
</comment>
<evidence type="ECO:0000256" key="4">
    <source>
        <dbReference type="ARBA" id="ARBA00022759"/>
    </source>
</evidence>
<evidence type="ECO:0000313" key="9">
    <source>
        <dbReference type="Proteomes" id="UP000765509"/>
    </source>
</evidence>
<keyword evidence="2" id="KW-0548">Nucleotidyltransferase</keyword>
<dbReference type="Pfam" id="PF17917">
    <property type="entry name" value="RT_RNaseH"/>
    <property type="match status" value="1"/>
</dbReference>
<keyword evidence="5" id="KW-0378">Hydrolase</keyword>
<evidence type="ECO:0000256" key="2">
    <source>
        <dbReference type="ARBA" id="ARBA00022695"/>
    </source>
</evidence>
<dbReference type="CDD" id="cd09274">
    <property type="entry name" value="RNase_HI_RT_Ty3"/>
    <property type="match status" value="1"/>
</dbReference>
<dbReference type="GO" id="GO:0003964">
    <property type="term" value="F:RNA-directed DNA polymerase activity"/>
    <property type="evidence" value="ECO:0007669"/>
    <property type="project" value="UniProtKB-KW"/>
</dbReference>
<dbReference type="GO" id="GO:0016787">
    <property type="term" value="F:hydrolase activity"/>
    <property type="evidence" value="ECO:0007669"/>
    <property type="project" value="UniProtKB-KW"/>
</dbReference>
<accession>A0A9Q3DAV7</accession>
<dbReference type="InterPro" id="IPR043502">
    <property type="entry name" value="DNA/RNA_pol_sf"/>
</dbReference>
<dbReference type="Gene3D" id="3.30.70.270">
    <property type="match status" value="1"/>
</dbReference>
<dbReference type="InterPro" id="IPR043128">
    <property type="entry name" value="Rev_trsase/Diguanyl_cyclase"/>
</dbReference>
<keyword evidence="4" id="KW-0255">Endonuclease</keyword>
<reference evidence="8" key="1">
    <citation type="submission" date="2021-03" db="EMBL/GenBank/DDBJ databases">
        <title>Draft genome sequence of rust myrtle Austropuccinia psidii MF-1, a brazilian biotype.</title>
        <authorList>
            <person name="Quecine M.C."/>
            <person name="Pachon D.M.R."/>
            <person name="Bonatelli M.L."/>
            <person name="Correr F.H."/>
            <person name="Franceschini L.M."/>
            <person name="Leite T.F."/>
            <person name="Margarido G.R.A."/>
            <person name="Almeida C.A."/>
            <person name="Ferrarezi J.A."/>
            <person name="Labate C.A."/>
        </authorList>
    </citation>
    <scope>NUCLEOTIDE SEQUENCE</scope>
    <source>
        <strain evidence="8">MF-1</strain>
    </source>
</reference>
<dbReference type="PANTHER" id="PTHR37984:SF5">
    <property type="entry name" value="PROTEIN NYNRIN-LIKE"/>
    <property type="match status" value="1"/>
</dbReference>
<evidence type="ECO:0000256" key="6">
    <source>
        <dbReference type="ARBA" id="ARBA00022918"/>
    </source>
</evidence>
<evidence type="ECO:0000256" key="1">
    <source>
        <dbReference type="ARBA" id="ARBA00022679"/>
    </source>
</evidence>
<gene>
    <name evidence="8" type="ORF">O181_039050</name>
</gene>
<proteinExistence type="predicted"/>
<dbReference type="InterPro" id="IPR041373">
    <property type="entry name" value="RT_RNaseH"/>
</dbReference>
<keyword evidence="9" id="KW-1185">Reference proteome</keyword>
<evidence type="ECO:0000313" key="8">
    <source>
        <dbReference type="EMBL" id="MBW0499335.1"/>
    </source>
</evidence>
<protein>
    <recommendedName>
        <fullName evidence="7">Reverse transcriptase RNase H-like domain-containing protein</fullName>
    </recommendedName>
</protein>
<evidence type="ECO:0000259" key="7">
    <source>
        <dbReference type="Pfam" id="PF17917"/>
    </source>
</evidence>
<keyword evidence="1" id="KW-0808">Transferase</keyword>
<keyword evidence="3" id="KW-0540">Nuclease</keyword>
<dbReference type="EMBL" id="AVOT02015217">
    <property type="protein sequence ID" value="MBW0499335.1"/>
    <property type="molecule type" value="Genomic_DNA"/>
</dbReference>
<name>A0A9Q3DAV7_9BASI</name>
<dbReference type="OrthoDB" id="4774297at2759"/>